<name>S0F3W7_CHOCR</name>
<gene>
    <name evidence="2" type="ORF">CHC_T00005411001</name>
</gene>
<feature type="transmembrane region" description="Helical" evidence="1">
    <location>
        <begin position="126"/>
        <end position="151"/>
    </location>
</feature>
<organism evidence="2 3">
    <name type="scientific">Chondrus crispus</name>
    <name type="common">Carrageen Irish moss</name>
    <name type="synonym">Polymorpha crispa</name>
    <dbReference type="NCBI Taxonomy" id="2769"/>
    <lineage>
        <taxon>Eukaryota</taxon>
        <taxon>Rhodophyta</taxon>
        <taxon>Florideophyceae</taxon>
        <taxon>Rhodymeniophycidae</taxon>
        <taxon>Gigartinales</taxon>
        <taxon>Gigartinaceae</taxon>
        <taxon>Chondrus</taxon>
    </lineage>
</organism>
<dbReference type="GeneID" id="17325048"/>
<evidence type="ECO:0000313" key="3">
    <source>
        <dbReference type="Proteomes" id="UP000012073"/>
    </source>
</evidence>
<proteinExistence type="predicted"/>
<dbReference type="Gramene" id="CDF77553">
    <property type="protein sequence ID" value="CDF77553"/>
    <property type="gene ID" value="CHC_T00005411001"/>
</dbReference>
<keyword evidence="1" id="KW-0812">Transmembrane</keyword>
<keyword evidence="1" id="KW-1133">Transmembrane helix</keyword>
<keyword evidence="1" id="KW-0472">Membrane</keyword>
<dbReference type="EMBL" id="HG001843">
    <property type="protein sequence ID" value="CDF77553.1"/>
    <property type="molecule type" value="Genomic_DNA"/>
</dbReference>
<feature type="transmembrane region" description="Helical" evidence="1">
    <location>
        <begin position="417"/>
        <end position="437"/>
    </location>
</feature>
<dbReference type="RefSeq" id="XP_005717337.1">
    <property type="nucleotide sequence ID" value="XM_005717280.1"/>
</dbReference>
<dbReference type="PhylomeDB" id="S0F3W7"/>
<protein>
    <submittedName>
        <fullName evidence="2">Uncharacterized protein</fullName>
    </submittedName>
</protein>
<reference evidence="3" key="1">
    <citation type="journal article" date="2013" name="Proc. Natl. Acad. Sci. U.S.A.">
        <title>Genome structure and metabolic features in the red seaweed Chondrus crispus shed light on evolution of the Archaeplastida.</title>
        <authorList>
            <person name="Collen J."/>
            <person name="Porcel B."/>
            <person name="Carre W."/>
            <person name="Ball S.G."/>
            <person name="Chaparro C."/>
            <person name="Tonon T."/>
            <person name="Barbeyron T."/>
            <person name="Michel G."/>
            <person name="Noel B."/>
            <person name="Valentin K."/>
            <person name="Elias M."/>
            <person name="Artiguenave F."/>
            <person name="Arun A."/>
            <person name="Aury J.M."/>
            <person name="Barbosa-Neto J.F."/>
            <person name="Bothwell J.H."/>
            <person name="Bouget F.Y."/>
            <person name="Brillet L."/>
            <person name="Cabello-Hurtado F."/>
            <person name="Capella-Gutierrez S."/>
            <person name="Charrier B."/>
            <person name="Cladiere L."/>
            <person name="Cock J.M."/>
            <person name="Coelho S.M."/>
            <person name="Colleoni C."/>
            <person name="Czjzek M."/>
            <person name="Da Silva C."/>
            <person name="Delage L."/>
            <person name="Denoeud F."/>
            <person name="Deschamps P."/>
            <person name="Dittami S.M."/>
            <person name="Gabaldon T."/>
            <person name="Gachon C.M."/>
            <person name="Groisillier A."/>
            <person name="Herve C."/>
            <person name="Jabbari K."/>
            <person name="Katinka M."/>
            <person name="Kloareg B."/>
            <person name="Kowalczyk N."/>
            <person name="Labadie K."/>
            <person name="Leblanc C."/>
            <person name="Lopez P.J."/>
            <person name="McLachlan D.H."/>
            <person name="Meslet-Cladiere L."/>
            <person name="Moustafa A."/>
            <person name="Nehr Z."/>
            <person name="Nyvall Collen P."/>
            <person name="Panaud O."/>
            <person name="Partensky F."/>
            <person name="Poulain J."/>
            <person name="Rensing S.A."/>
            <person name="Rousvoal S."/>
            <person name="Samson G."/>
            <person name="Symeonidi A."/>
            <person name="Weissenbach J."/>
            <person name="Zambounis A."/>
            <person name="Wincker P."/>
            <person name="Boyen C."/>
        </authorList>
    </citation>
    <scope>NUCLEOTIDE SEQUENCE [LARGE SCALE GENOMIC DNA]</scope>
    <source>
        <strain evidence="3">cv. Stackhouse</strain>
    </source>
</reference>
<sequence length="520" mass="58093">MPRSEFRELFSEMHGVNYASLVPSESDVLPPSITKKDIASFLQGEMQVSLQVTGIFSKDLTDRDDVIVAVLSLLLLLTIEGVVTGFLLRTREGAVSTFSFSINHLSNLAREFKLRSLFRVKSQRGLTVRLVFVALFVFTASFGLEVLVLFLTNPEEREVLNDVATFRIVEPLNPNFDPIYQAAKTSINPPCTSVSLQGVVQSNTILSTCVTATVNRNTDSFQSVTDPVDVEIRSDLHRFGSNHFLRIGSENNNYSAKAYFRLGKFGERISDAFETSGKGRLMSKSDMSASRERTISAVHRQFVAFLFSTYRLSTKDDSMNVKRLNEIDFTFDVSEGDGVDVVVVNREKRLLKVPSRRYTTRFTAVSPRGNAAMNFADTFFKGSIGMAVVGPNTRDLMLPSGSTIENKGVIWREKFRVLNWLSLTFILLAAFSLLMYLRHSLKPVVMAEMAGLYVSEALGISEAAAPFELMERDDFFDVSWEPGPLLSRDGLGEPETRARRLHRIFSGRTGRESSSQLLPA</sequence>
<dbReference type="AlphaFoldDB" id="S0F3W7"/>
<dbReference type="KEGG" id="ccp:CHC_T00005411001"/>
<accession>S0F3W7</accession>
<evidence type="ECO:0000256" key="1">
    <source>
        <dbReference type="SAM" id="Phobius"/>
    </source>
</evidence>
<dbReference type="Proteomes" id="UP000012073">
    <property type="component" value="Unassembled WGS sequence"/>
</dbReference>
<evidence type="ECO:0000313" key="2">
    <source>
        <dbReference type="EMBL" id="CDF77553.1"/>
    </source>
</evidence>
<feature type="transmembrane region" description="Helical" evidence="1">
    <location>
        <begin position="66"/>
        <end position="88"/>
    </location>
</feature>
<keyword evidence="3" id="KW-1185">Reference proteome</keyword>